<name>A0ABD0YXX5_9HEMI</name>
<keyword evidence="10" id="KW-0732">Signal</keyword>
<gene>
    <name evidence="11" type="ORF">AAG570_012991</name>
</gene>
<comment type="subcellular location">
    <subcellularLocation>
        <location evidence="1">Endoplasmic reticulum membrane</location>
        <topology evidence="1">Multi-pass membrane protein</topology>
    </subcellularLocation>
</comment>
<evidence type="ECO:0000256" key="8">
    <source>
        <dbReference type="ARBA" id="ARBA00023136"/>
    </source>
</evidence>
<evidence type="ECO:0000256" key="7">
    <source>
        <dbReference type="ARBA" id="ARBA00022989"/>
    </source>
</evidence>
<feature type="transmembrane region" description="Helical" evidence="9">
    <location>
        <begin position="346"/>
        <end position="369"/>
    </location>
</feature>
<comment type="pathway">
    <text evidence="2">Glycolipid biosynthesis; glycosylphosphatidylinositol-anchor biosynthesis.</text>
</comment>
<evidence type="ECO:0000313" key="12">
    <source>
        <dbReference type="Proteomes" id="UP001558652"/>
    </source>
</evidence>
<feature type="transmembrane region" description="Helical" evidence="9">
    <location>
        <begin position="217"/>
        <end position="239"/>
    </location>
</feature>
<evidence type="ECO:0000256" key="10">
    <source>
        <dbReference type="SAM" id="SignalP"/>
    </source>
</evidence>
<reference evidence="11 12" key="1">
    <citation type="submission" date="2024-07" db="EMBL/GenBank/DDBJ databases">
        <title>Chromosome-level genome assembly of the water stick insect Ranatra chinensis (Heteroptera: Nepidae).</title>
        <authorList>
            <person name="Liu X."/>
        </authorList>
    </citation>
    <scope>NUCLEOTIDE SEQUENCE [LARGE SCALE GENOMIC DNA]</scope>
    <source>
        <strain evidence="11">Cailab_2021Rc</strain>
        <tissue evidence="11">Muscle</tissue>
    </source>
</reference>
<proteinExistence type="inferred from homology"/>
<evidence type="ECO:0000313" key="11">
    <source>
        <dbReference type="EMBL" id="KAL1130048.1"/>
    </source>
</evidence>
<dbReference type="Proteomes" id="UP001558652">
    <property type="component" value="Unassembled WGS sequence"/>
</dbReference>
<keyword evidence="7 9" id="KW-1133">Transmembrane helix</keyword>
<keyword evidence="6" id="KW-0256">Endoplasmic reticulum</keyword>
<keyword evidence="12" id="KW-1185">Reference proteome</keyword>
<protein>
    <recommendedName>
        <fullName evidence="13">Phosphatidylinositol glycan anchor biosynthesis class U protein</fullName>
    </recommendedName>
</protein>
<keyword evidence="8 9" id="KW-0472">Membrane</keyword>
<feature type="transmembrane region" description="Helical" evidence="9">
    <location>
        <begin position="151"/>
        <end position="174"/>
    </location>
</feature>
<evidence type="ECO:0000256" key="9">
    <source>
        <dbReference type="SAM" id="Phobius"/>
    </source>
</evidence>
<evidence type="ECO:0000256" key="6">
    <source>
        <dbReference type="ARBA" id="ARBA00022824"/>
    </source>
</evidence>
<accession>A0ABD0YXX5</accession>
<evidence type="ECO:0000256" key="4">
    <source>
        <dbReference type="ARBA" id="ARBA00022502"/>
    </source>
</evidence>
<feature type="transmembrane region" description="Helical" evidence="9">
    <location>
        <begin position="278"/>
        <end position="297"/>
    </location>
</feature>
<sequence length="396" mass="45336">MGKSFCSQFVVAIAIRLILINSSYQKGIAERVEISTLLNSWKRVTEGVALYQEGIDPYTGDIFHETPIALMFLNFLITNIPQAIGCVFVFCDILTAYILYLAATVYMKETFDKQKKEMANYAKGIYNLLLNENDFNTAPIYVMSVYLFNPFTILNCVAFTSTTFANLFLSIVYLSMVKGYRICSCLALGLAVLQSFYPIVLIVPVCMYISQNSYNKVTSVILTLSVFVYTMMALLYLSYCIIGDWKFIHSIYVAILTVPDLRPNIGLFWYFFTEMFEHFRVLFIFSFQLNATLLYLAPLSLRFHSDPLLLATNMQQSFIIACSIVVTTVLGPTVWHLWIYSRSANANFYFGVTLAFATSQIFLITDLLFSYIKRDFYLKYGVMDGDERVKLKLLLE</sequence>
<comment type="similarity">
    <text evidence="3">Belongs to the PIGU family.</text>
</comment>
<keyword evidence="5 9" id="KW-0812">Transmembrane</keyword>
<evidence type="ECO:0000256" key="3">
    <source>
        <dbReference type="ARBA" id="ARBA00010026"/>
    </source>
</evidence>
<dbReference type="PANTHER" id="PTHR13121:SF0">
    <property type="entry name" value="PHOSPHATIDYLINOSITOL GLYCAN ANCHOR BIOSYNTHESIS CLASS U PROTEIN"/>
    <property type="match status" value="1"/>
</dbReference>
<feature type="transmembrane region" description="Helical" evidence="9">
    <location>
        <begin position="318"/>
        <end position="340"/>
    </location>
</feature>
<feature type="transmembrane region" description="Helical" evidence="9">
    <location>
        <begin position="83"/>
        <end position="103"/>
    </location>
</feature>
<comment type="caution">
    <text evidence="11">The sequence shown here is derived from an EMBL/GenBank/DDBJ whole genome shotgun (WGS) entry which is preliminary data.</text>
</comment>
<evidence type="ECO:0008006" key="13">
    <source>
        <dbReference type="Google" id="ProtNLM"/>
    </source>
</evidence>
<dbReference type="AlphaFoldDB" id="A0ABD0YXX5"/>
<feature type="transmembrane region" description="Helical" evidence="9">
    <location>
        <begin position="186"/>
        <end position="211"/>
    </location>
</feature>
<dbReference type="Pfam" id="PF06728">
    <property type="entry name" value="PIG-U"/>
    <property type="match status" value="1"/>
</dbReference>
<dbReference type="GO" id="GO:0006506">
    <property type="term" value="P:GPI anchor biosynthetic process"/>
    <property type="evidence" value="ECO:0007669"/>
    <property type="project" value="UniProtKB-KW"/>
</dbReference>
<feature type="chain" id="PRO_5044741258" description="Phosphatidylinositol glycan anchor biosynthesis class U protein" evidence="10">
    <location>
        <begin position="30"/>
        <end position="396"/>
    </location>
</feature>
<dbReference type="PANTHER" id="PTHR13121">
    <property type="entry name" value="GPI TRANSAMIDASE COMPONENT PIG-U"/>
    <property type="match status" value="1"/>
</dbReference>
<dbReference type="InterPro" id="IPR009600">
    <property type="entry name" value="PIG-U"/>
</dbReference>
<evidence type="ECO:0000256" key="2">
    <source>
        <dbReference type="ARBA" id="ARBA00004687"/>
    </source>
</evidence>
<dbReference type="EMBL" id="JBFDAA010000008">
    <property type="protein sequence ID" value="KAL1130048.1"/>
    <property type="molecule type" value="Genomic_DNA"/>
</dbReference>
<evidence type="ECO:0000256" key="1">
    <source>
        <dbReference type="ARBA" id="ARBA00004477"/>
    </source>
</evidence>
<organism evidence="11 12">
    <name type="scientific">Ranatra chinensis</name>
    <dbReference type="NCBI Taxonomy" id="642074"/>
    <lineage>
        <taxon>Eukaryota</taxon>
        <taxon>Metazoa</taxon>
        <taxon>Ecdysozoa</taxon>
        <taxon>Arthropoda</taxon>
        <taxon>Hexapoda</taxon>
        <taxon>Insecta</taxon>
        <taxon>Pterygota</taxon>
        <taxon>Neoptera</taxon>
        <taxon>Paraneoptera</taxon>
        <taxon>Hemiptera</taxon>
        <taxon>Heteroptera</taxon>
        <taxon>Panheteroptera</taxon>
        <taxon>Nepomorpha</taxon>
        <taxon>Nepidae</taxon>
        <taxon>Ranatrinae</taxon>
        <taxon>Ranatra</taxon>
    </lineage>
</organism>
<dbReference type="GO" id="GO:0005789">
    <property type="term" value="C:endoplasmic reticulum membrane"/>
    <property type="evidence" value="ECO:0007669"/>
    <property type="project" value="UniProtKB-SubCell"/>
</dbReference>
<evidence type="ECO:0000256" key="5">
    <source>
        <dbReference type="ARBA" id="ARBA00022692"/>
    </source>
</evidence>
<feature type="signal peptide" evidence="10">
    <location>
        <begin position="1"/>
        <end position="29"/>
    </location>
</feature>
<keyword evidence="4" id="KW-0337">GPI-anchor biosynthesis</keyword>
<feature type="transmembrane region" description="Helical" evidence="9">
    <location>
        <begin position="251"/>
        <end position="272"/>
    </location>
</feature>